<comment type="caution">
    <text evidence="9">The sequence shown here is derived from an EMBL/GenBank/DDBJ whole genome shotgun (WGS) entry which is preliminary data.</text>
</comment>
<sequence length="344" mass="38505">MDRLRRQLIRPTGTVRWSVDQQARVCQLLADQLTSGFSLKQAVGFLHATDYRLPASLAQVSEQLAAGAALVPCLKPYLQPNVYFQLQLTTRYGELAPALASAATLLRLMATQRQRLRQLLAYPLGLLGGMALLLGTLQWAILPQLQSSLAPQTSRELPHWPVVIGLVGGTGLVVGVWALRWWWRQPILKRAAGILRWPLIGRIFQAYYAYYLTANLCQLVQSGLSVRQMLVVLQRLPQGALLQQLATVLAAQLRRGELPVGWLRRQSYIPPQLILLLQKGSTTAQLGRELNAYSDLQYQELVRRSERGLAWVQPILLTLVALLIVGAYLHLLLPLYQNLQGVYV</sequence>
<dbReference type="InterPro" id="IPR042094">
    <property type="entry name" value="T2SS_GspF_sf"/>
</dbReference>
<evidence type="ECO:0000256" key="6">
    <source>
        <dbReference type="ARBA" id="ARBA00023136"/>
    </source>
</evidence>
<organism evidence="9 10">
    <name type="scientific">Candidatus Levilactobacillus faecigallinarum</name>
    <dbReference type="NCBI Taxonomy" id="2838638"/>
    <lineage>
        <taxon>Bacteria</taxon>
        <taxon>Bacillati</taxon>
        <taxon>Bacillota</taxon>
        <taxon>Bacilli</taxon>
        <taxon>Lactobacillales</taxon>
        <taxon>Lactobacillaceae</taxon>
        <taxon>Levilactobacillus</taxon>
    </lineage>
</organism>
<evidence type="ECO:0000256" key="2">
    <source>
        <dbReference type="ARBA" id="ARBA00005745"/>
    </source>
</evidence>
<dbReference type="InterPro" id="IPR018076">
    <property type="entry name" value="T2SS_GspF_dom"/>
</dbReference>
<dbReference type="InterPro" id="IPR003004">
    <property type="entry name" value="GspF/PilC"/>
</dbReference>
<evidence type="ECO:0000313" key="10">
    <source>
        <dbReference type="Proteomes" id="UP000886822"/>
    </source>
</evidence>
<evidence type="ECO:0000256" key="4">
    <source>
        <dbReference type="ARBA" id="ARBA00022692"/>
    </source>
</evidence>
<accession>A0A9D1QST6</accession>
<reference evidence="9" key="1">
    <citation type="journal article" date="2021" name="PeerJ">
        <title>Extensive microbial diversity within the chicken gut microbiome revealed by metagenomics and culture.</title>
        <authorList>
            <person name="Gilroy R."/>
            <person name="Ravi A."/>
            <person name="Getino M."/>
            <person name="Pursley I."/>
            <person name="Horton D.L."/>
            <person name="Alikhan N.F."/>
            <person name="Baker D."/>
            <person name="Gharbi K."/>
            <person name="Hall N."/>
            <person name="Watson M."/>
            <person name="Adriaenssens E.M."/>
            <person name="Foster-Nyarko E."/>
            <person name="Jarju S."/>
            <person name="Secka A."/>
            <person name="Antonio M."/>
            <person name="Oren A."/>
            <person name="Chaudhuri R.R."/>
            <person name="La Ragione R."/>
            <person name="Hildebrand F."/>
            <person name="Pallen M.J."/>
        </authorList>
    </citation>
    <scope>NUCLEOTIDE SEQUENCE</scope>
    <source>
        <strain evidence="9">CHK173-259</strain>
    </source>
</reference>
<keyword evidence="3" id="KW-1003">Cell membrane</keyword>
<protein>
    <submittedName>
        <fullName evidence="9">Type II secretion system F family protein</fullName>
    </submittedName>
</protein>
<evidence type="ECO:0000256" key="1">
    <source>
        <dbReference type="ARBA" id="ARBA00004651"/>
    </source>
</evidence>
<evidence type="ECO:0000313" key="9">
    <source>
        <dbReference type="EMBL" id="HIW71989.1"/>
    </source>
</evidence>
<feature type="transmembrane region" description="Helical" evidence="7">
    <location>
        <begin position="309"/>
        <end position="331"/>
    </location>
</feature>
<dbReference type="EMBL" id="DXGJ01000038">
    <property type="protein sequence ID" value="HIW71989.1"/>
    <property type="molecule type" value="Genomic_DNA"/>
</dbReference>
<dbReference type="Proteomes" id="UP000886822">
    <property type="component" value="Unassembled WGS sequence"/>
</dbReference>
<feature type="transmembrane region" description="Helical" evidence="7">
    <location>
        <begin position="162"/>
        <end position="183"/>
    </location>
</feature>
<comment type="subcellular location">
    <subcellularLocation>
        <location evidence="1">Cell membrane</location>
        <topology evidence="1">Multi-pass membrane protein</topology>
    </subcellularLocation>
</comment>
<feature type="domain" description="Type II secretion system protein GspF" evidence="8">
    <location>
        <begin position="215"/>
        <end position="334"/>
    </location>
</feature>
<dbReference type="Gene3D" id="1.20.81.30">
    <property type="entry name" value="Type II secretion system (T2SS), domain F"/>
    <property type="match status" value="2"/>
</dbReference>
<evidence type="ECO:0000256" key="5">
    <source>
        <dbReference type="ARBA" id="ARBA00022989"/>
    </source>
</evidence>
<keyword evidence="6 7" id="KW-0472">Membrane</keyword>
<dbReference type="GO" id="GO:0005886">
    <property type="term" value="C:plasma membrane"/>
    <property type="evidence" value="ECO:0007669"/>
    <property type="project" value="UniProtKB-SubCell"/>
</dbReference>
<dbReference type="PANTHER" id="PTHR30012">
    <property type="entry name" value="GENERAL SECRETION PATHWAY PROTEIN"/>
    <property type="match status" value="1"/>
</dbReference>
<keyword evidence="4 7" id="KW-0812">Transmembrane</keyword>
<evidence type="ECO:0000256" key="7">
    <source>
        <dbReference type="SAM" id="Phobius"/>
    </source>
</evidence>
<reference evidence="9" key="2">
    <citation type="submission" date="2021-04" db="EMBL/GenBank/DDBJ databases">
        <authorList>
            <person name="Gilroy R."/>
        </authorList>
    </citation>
    <scope>NUCLEOTIDE SEQUENCE</scope>
    <source>
        <strain evidence="9">CHK173-259</strain>
    </source>
</reference>
<dbReference type="PANTHER" id="PTHR30012:SF0">
    <property type="entry name" value="TYPE II SECRETION SYSTEM PROTEIN F-RELATED"/>
    <property type="match status" value="1"/>
</dbReference>
<keyword evidence="5 7" id="KW-1133">Transmembrane helix</keyword>
<evidence type="ECO:0000256" key="3">
    <source>
        <dbReference type="ARBA" id="ARBA00022475"/>
    </source>
</evidence>
<name>A0A9D1QST6_9LACO</name>
<evidence type="ECO:0000259" key="8">
    <source>
        <dbReference type="Pfam" id="PF00482"/>
    </source>
</evidence>
<feature type="transmembrane region" description="Helical" evidence="7">
    <location>
        <begin position="119"/>
        <end position="142"/>
    </location>
</feature>
<dbReference type="AlphaFoldDB" id="A0A9D1QST6"/>
<dbReference type="Pfam" id="PF00482">
    <property type="entry name" value="T2SSF"/>
    <property type="match status" value="1"/>
</dbReference>
<proteinExistence type="inferred from homology"/>
<gene>
    <name evidence="9" type="ORF">H9875_05100</name>
</gene>
<comment type="similarity">
    <text evidence="2">Belongs to the GSP F family.</text>
</comment>